<keyword evidence="3" id="KW-0804">Transcription</keyword>
<evidence type="ECO:0000313" key="7">
    <source>
        <dbReference type="Proteomes" id="UP000192132"/>
    </source>
</evidence>
<dbReference type="GO" id="GO:0003677">
    <property type="term" value="F:DNA binding"/>
    <property type="evidence" value="ECO:0007669"/>
    <property type="project" value="UniProtKB-UniRule"/>
</dbReference>
<feature type="DNA-binding region" description="H-T-H motif" evidence="4">
    <location>
        <begin position="25"/>
        <end position="44"/>
    </location>
</feature>
<dbReference type="Proteomes" id="UP000192132">
    <property type="component" value="Unassembled WGS sequence"/>
</dbReference>
<keyword evidence="7" id="KW-1185">Reference proteome</keyword>
<feature type="domain" description="HTH tetR-type" evidence="5">
    <location>
        <begin position="2"/>
        <end position="62"/>
    </location>
</feature>
<dbReference type="Gene3D" id="1.10.357.10">
    <property type="entry name" value="Tetracycline Repressor, domain 2"/>
    <property type="match status" value="1"/>
</dbReference>
<dbReference type="AlphaFoldDB" id="A0A1S8CR35"/>
<dbReference type="PANTHER" id="PTHR47506:SF6">
    <property type="entry name" value="HTH-TYPE TRANSCRIPTIONAL REPRESSOR NEMR"/>
    <property type="match status" value="1"/>
</dbReference>
<dbReference type="EMBL" id="MLCN01000052">
    <property type="protein sequence ID" value="ONG37520.1"/>
    <property type="molecule type" value="Genomic_DNA"/>
</dbReference>
<gene>
    <name evidence="6" type="ORF">BKE30_14340</name>
</gene>
<keyword evidence="1" id="KW-0805">Transcription regulation</keyword>
<reference evidence="6 7" key="1">
    <citation type="submission" date="2016-10" db="EMBL/GenBank/DDBJ databases">
        <title>Draft Genome sequence of Alkanindiges sp. strain H1.</title>
        <authorList>
            <person name="Subhash Y."/>
            <person name="Lee S."/>
        </authorList>
    </citation>
    <scope>NUCLEOTIDE SEQUENCE [LARGE SCALE GENOMIC DNA]</scope>
    <source>
        <strain evidence="6 7">H1</strain>
    </source>
</reference>
<evidence type="ECO:0000256" key="1">
    <source>
        <dbReference type="ARBA" id="ARBA00023015"/>
    </source>
</evidence>
<accession>A0A1S8CR35</accession>
<sequence>MTIKKRHVLETALFLFHQEGFSNVGVDRIIAESKIAKMTFYKNFPSKIQLIEACLREESLQIQAAIHEKLARCQTHEPLEKLKAIYNWHHALIHSEGFNGDLFHKAASTFLQQDSEVFAIIDQHKTWQFKLIKAQLLQLQIRQPDTLASLLVNLLDGMLCNAKHDLISSGGVDHDLWQLFEHCLIQQKISLSA</sequence>
<keyword evidence="2 4" id="KW-0238">DNA-binding</keyword>
<dbReference type="STRING" id="1907941.BKE30_14340"/>
<dbReference type="InterPro" id="IPR009057">
    <property type="entry name" value="Homeodomain-like_sf"/>
</dbReference>
<dbReference type="RefSeq" id="WP_076879274.1">
    <property type="nucleotide sequence ID" value="NZ_MLCN01000052.1"/>
</dbReference>
<comment type="caution">
    <text evidence="6">The sequence shown here is derived from an EMBL/GenBank/DDBJ whole genome shotgun (WGS) entry which is preliminary data.</text>
</comment>
<dbReference type="SUPFAM" id="SSF46689">
    <property type="entry name" value="Homeodomain-like"/>
    <property type="match status" value="1"/>
</dbReference>
<dbReference type="Pfam" id="PF00440">
    <property type="entry name" value="TetR_N"/>
    <property type="match status" value="1"/>
</dbReference>
<name>A0A1S8CR35_9GAMM</name>
<dbReference type="OrthoDB" id="116240at2"/>
<dbReference type="InterPro" id="IPR001647">
    <property type="entry name" value="HTH_TetR"/>
</dbReference>
<evidence type="ECO:0000256" key="3">
    <source>
        <dbReference type="ARBA" id="ARBA00023163"/>
    </source>
</evidence>
<organism evidence="6 7">
    <name type="scientific">Alkanindiges hydrocarboniclasticus</name>
    <dbReference type="NCBI Taxonomy" id="1907941"/>
    <lineage>
        <taxon>Bacteria</taxon>
        <taxon>Pseudomonadati</taxon>
        <taxon>Pseudomonadota</taxon>
        <taxon>Gammaproteobacteria</taxon>
        <taxon>Moraxellales</taxon>
        <taxon>Moraxellaceae</taxon>
        <taxon>Alkanindiges</taxon>
    </lineage>
</organism>
<evidence type="ECO:0000259" key="5">
    <source>
        <dbReference type="PROSITE" id="PS50977"/>
    </source>
</evidence>
<dbReference type="PROSITE" id="PS50977">
    <property type="entry name" value="HTH_TETR_2"/>
    <property type="match status" value="1"/>
</dbReference>
<evidence type="ECO:0000256" key="4">
    <source>
        <dbReference type="PROSITE-ProRule" id="PRU00335"/>
    </source>
</evidence>
<proteinExistence type="predicted"/>
<evidence type="ECO:0000256" key="2">
    <source>
        <dbReference type="ARBA" id="ARBA00023125"/>
    </source>
</evidence>
<evidence type="ECO:0000313" key="6">
    <source>
        <dbReference type="EMBL" id="ONG37520.1"/>
    </source>
</evidence>
<dbReference type="PANTHER" id="PTHR47506">
    <property type="entry name" value="TRANSCRIPTIONAL REGULATORY PROTEIN"/>
    <property type="match status" value="1"/>
</dbReference>
<protein>
    <recommendedName>
        <fullName evidence="5">HTH tetR-type domain-containing protein</fullName>
    </recommendedName>
</protein>